<dbReference type="PRINTS" id="PR01043">
    <property type="entry name" value="TRNASYNTHGLY"/>
</dbReference>
<sequence>TIEFEQMEHQWFCKEGTDAEYYAEFKEKAWQFLLDLSFNAEHLRFKDHDKLAHYARAACDIQYDFPMGWSELNGIHNRTDYDLSRHQEFSGKSLTYVDPVSGEKYIPYVIEYSIGADRLMLAVLSEAYDEETLEGGDVRVVMHFHPAIAAYKAAVLPLQKNLAPKAKEILTQLKKHFPVAYDEAGSIGKRYRRQDEIGTPYCITIDFDTLENDTVTVRDRDSMEQVRLNINELVGFLREKCSF</sequence>
<evidence type="ECO:0000256" key="2">
    <source>
        <dbReference type="ARBA" id="ARBA00022598"/>
    </source>
</evidence>
<keyword evidence="6" id="KW-0030">Aminoacyl-tRNA synthetase</keyword>
<keyword evidence="5" id="KW-0648">Protein biosynthesis</keyword>
<feature type="non-terminal residue" evidence="8">
    <location>
        <position position="1"/>
    </location>
</feature>
<keyword evidence="1" id="KW-0963">Cytoplasm</keyword>
<dbReference type="GO" id="GO:0004081">
    <property type="term" value="F:bis(5'-nucleosyl)-tetraphosphatase (asymmetrical) activity"/>
    <property type="evidence" value="ECO:0007669"/>
    <property type="project" value="UniProtKB-ARBA"/>
</dbReference>
<keyword evidence="2 8" id="KW-0436">Ligase</keyword>
<dbReference type="GO" id="GO:0006426">
    <property type="term" value="P:glycyl-tRNA aminoacylation"/>
    <property type="evidence" value="ECO:0007669"/>
    <property type="project" value="TreeGrafter"/>
</dbReference>
<dbReference type="Gene3D" id="3.30.930.10">
    <property type="entry name" value="Bira Bifunctional Protein, Domain 2"/>
    <property type="match status" value="1"/>
</dbReference>
<dbReference type="SUPFAM" id="SSF55681">
    <property type="entry name" value="Class II aaRS and biotin synthetases"/>
    <property type="match status" value="1"/>
</dbReference>
<dbReference type="PANTHER" id="PTHR10745:SF8">
    <property type="entry name" value="DNA POLYMERASE SUBUNIT GAMMA-2, MITOCHONDRIAL"/>
    <property type="match status" value="1"/>
</dbReference>
<gene>
    <name evidence="8" type="ORF">H9964_05975</name>
</gene>
<dbReference type="GO" id="GO:0004820">
    <property type="term" value="F:glycine-tRNA ligase activity"/>
    <property type="evidence" value="ECO:0007669"/>
    <property type="project" value="UniProtKB-EC"/>
</dbReference>
<name>A0A9D2G4N4_9FIRM</name>
<dbReference type="InterPro" id="IPR006195">
    <property type="entry name" value="aa-tRNA-synth_II"/>
</dbReference>
<reference evidence="8" key="2">
    <citation type="submission" date="2021-04" db="EMBL/GenBank/DDBJ databases">
        <authorList>
            <person name="Gilroy R."/>
        </authorList>
    </citation>
    <scope>NUCLEOTIDE SEQUENCE</scope>
    <source>
        <strain evidence="8">ChiW7-2402</strain>
    </source>
</reference>
<dbReference type="InterPro" id="IPR045864">
    <property type="entry name" value="aa-tRNA-synth_II/BPL/LPL"/>
</dbReference>
<organism evidence="8 9">
    <name type="scientific">Candidatus Gallimonas intestinavium</name>
    <dbReference type="NCBI Taxonomy" id="2838603"/>
    <lineage>
        <taxon>Bacteria</taxon>
        <taxon>Bacillati</taxon>
        <taxon>Bacillota</taxon>
        <taxon>Clostridia</taxon>
        <taxon>Candidatus Gallimonas</taxon>
    </lineage>
</organism>
<dbReference type="Pfam" id="PF03129">
    <property type="entry name" value="HGTP_anticodon"/>
    <property type="match status" value="1"/>
</dbReference>
<dbReference type="InterPro" id="IPR027031">
    <property type="entry name" value="Gly-tRNA_synthase/POLG2"/>
</dbReference>
<dbReference type="GO" id="GO:0070062">
    <property type="term" value="C:extracellular exosome"/>
    <property type="evidence" value="ECO:0007669"/>
    <property type="project" value="UniProtKB-ARBA"/>
</dbReference>
<dbReference type="Proteomes" id="UP000824102">
    <property type="component" value="Unassembled WGS sequence"/>
</dbReference>
<dbReference type="Gene3D" id="3.40.50.800">
    <property type="entry name" value="Anticodon-binding domain"/>
    <property type="match status" value="1"/>
</dbReference>
<dbReference type="PROSITE" id="PS50862">
    <property type="entry name" value="AA_TRNA_LIGASE_II"/>
    <property type="match status" value="1"/>
</dbReference>
<evidence type="ECO:0000256" key="6">
    <source>
        <dbReference type="ARBA" id="ARBA00023146"/>
    </source>
</evidence>
<comment type="caution">
    <text evidence="8">The sequence shown here is derived from an EMBL/GenBank/DDBJ whole genome shotgun (WGS) entry which is preliminary data.</text>
</comment>
<dbReference type="InterPro" id="IPR036621">
    <property type="entry name" value="Anticodon-bd_dom_sf"/>
</dbReference>
<dbReference type="EC" id="6.1.1.14" evidence="8"/>
<feature type="domain" description="Aminoacyl-transfer RNA synthetases class-II family profile" evidence="7">
    <location>
        <begin position="1"/>
        <end position="157"/>
    </location>
</feature>
<protein>
    <submittedName>
        <fullName evidence="8">Glycine--tRNA ligase</fullName>
        <ecNumber evidence="8">6.1.1.14</ecNumber>
    </submittedName>
</protein>
<dbReference type="InterPro" id="IPR004154">
    <property type="entry name" value="Anticodon-bd"/>
</dbReference>
<dbReference type="CDD" id="cd00858">
    <property type="entry name" value="GlyRS_anticodon"/>
    <property type="match status" value="1"/>
</dbReference>
<dbReference type="SUPFAM" id="SSF52954">
    <property type="entry name" value="Class II aaRS ABD-related"/>
    <property type="match status" value="1"/>
</dbReference>
<keyword evidence="4" id="KW-0067">ATP-binding</keyword>
<dbReference type="NCBIfam" id="NF003211">
    <property type="entry name" value="PRK04173.1"/>
    <property type="match status" value="1"/>
</dbReference>
<dbReference type="GO" id="GO:0140096">
    <property type="term" value="F:catalytic activity, acting on a protein"/>
    <property type="evidence" value="ECO:0007669"/>
    <property type="project" value="UniProtKB-ARBA"/>
</dbReference>
<evidence type="ECO:0000256" key="4">
    <source>
        <dbReference type="ARBA" id="ARBA00022840"/>
    </source>
</evidence>
<evidence type="ECO:0000313" key="9">
    <source>
        <dbReference type="Proteomes" id="UP000824102"/>
    </source>
</evidence>
<proteinExistence type="predicted"/>
<dbReference type="PANTHER" id="PTHR10745">
    <property type="entry name" value="GLYCYL-TRNA SYNTHETASE/DNA POLYMERASE SUBUNIT GAMMA-2"/>
    <property type="match status" value="1"/>
</dbReference>
<reference evidence="8" key="1">
    <citation type="journal article" date="2021" name="PeerJ">
        <title>Extensive microbial diversity within the chicken gut microbiome revealed by metagenomics and culture.</title>
        <authorList>
            <person name="Gilroy R."/>
            <person name="Ravi A."/>
            <person name="Getino M."/>
            <person name="Pursley I."/>
            <person name="Horton D.L."/>
            <person name="Alikhan N.F."/>
            <person name="Baker D."/>
            <person name="Gharbi K."/>
            <person name="Hall N."/>
            <person name="Watson M."/>
            <person name="Adriaenssens E.M."/>
            <person name="Foster-Nyarko E."/>
            <person name="Jarju S."/>
            <person name="Secka A."/>
            <person name="Antonio M."/>
            <person name="Oren A."/>
            <person name="Chaudhuri R.R."/>
            <person name="La Ragione R."/>
            <person name="Hildebrand F."/>
            <person name="Pallen M.J."/>
        </authorList>
    </citation>
    <scope>NUCLEOTIDE SEQUENCE</scope>
    <source>
        <strain evidence="8">ChiW7-2402</strain>
    </source>
</reference>
<dbReference type="AlphaFoldDB" id="A0A9D2G4N4"/>
<evidence type="ECO:0000256" key="3">
    <source>
        <dbReference type="ARBA" id="ARBA00022741"/>
    </source>
</evidence>
<dbReference type="GO" id="GO:0016740">
    <property type="term" value="F:transferase activity"/>
    <property type="evidence" value="ECO:0007669"/>
    <property type="project" value="UniProtKB-ARBA"/>
</dbReference>
<dbReference type="FunFam" id="3.40.50.800:FF:000002">
    <property type="entry name" value="Glycine--tRNA ligase"/>
    <property type="match status" value="1"/>
</dbReference>
<dbReference type="GO" id="GO:0015966">
    <property type="term" value="P:diadenosine tetraphosphate biosynthetic process"/>
    <property type="evidence" value="ECO:0007669"/>
    <property type="project" value="UniProtKB-ARBA"/>
</dbReference>
<evidence type="ECO:0000259" key="7">
    <source>
        <dbReference type="PROSITE" id="PS50862"/>
    </source>
</evidence>
<accession>A0A9D2G4N4</accession>
<dbReference type="GO" id="GO:0005524">
    <property type="term" value="F:ATP binding"/>
    <property type="evidence" value="ECO:0007669"/>
    <property type="project" value="UniProtKB-KW"/>
</dbReference>
<dbReference type="EMBL" id="DXBB01000080">
    <property type="protein sequence ID" value="HIZ73108.1"/>
    <property type="molecule type" value="Genomic_DNA"/>
</dbReference>
<dbReference type="GO" id="GO:0005829">
    <property type="term" value="C:cytosol"/>
    <property type="evidence" value="ECO:0007669"/>
    <property type="project" value="UniProtKB-ARBA"/>
</dbReference>
<keyword evidence="3" id="KW-0547">Nucleotide-binding</keyword>
<evidence type="ECO:0000256" key="1">
    <source>
        <dbReference type="ARBA" id="ARBA00022490"/>
    </source>
</evidence>
<evidence type="ECO:0000256" key="5">
    <source>
        <dbReference type="ARBA" id="ARBA00022917"/>
    </source>
</evidence>
<evidence type="ECO:0000313" key="8">
    <source>
        <dbReference type="EMBL" id="HIZ73108.1"/>
    </source>
</evidence>
<dbReference type="GO" id="GO:1990742">
    <property type="term" value="C:microvesicle"/>
    <property type="evidence" value="ECO:0007669"/>
    <property type="project" value="UniProtKB-ARBA"/>
</dbReference>